<accession>A0A0D0DF48</accession>
<proteinExistence type="predicted"/>
<protein>
    <submittedName>
        <fullName evidence="1">Uncharacterized protein</fullName>
    </submittedName>
</protein>
<reference evidence="2" key="2">
    <citation type="submission" date="2015-01" db="EMBL/GenBank/DDBJ databases">
        <title>Evolutionary Origins and Diversification of the Mycorrhizal Mutualists.</title>
        <authorList>
            <consortium name="DOE Joint Genome Institute"/>
            <consortium name="Mycorrhizal Genomics Consortium"/>
            <person name="Kohler A."/>
            <person name="Kuo A."/>
            <person name="Nagy L.G."/>
            <person name="Floudas D."/>
            <person name="Copeland A."/>
            <person name="Barry K.W."/>
            <person name="Cichocki N."/>
            <person name="Veneault-Fourrey C."/>
            <person name="LaButti K."/>
            <person name="Lindquist E.A."/>
            <person name="Lipzen A."/>
            <person name="Lundell T."/>
            <person name="Morin E."/>
            <person name="Murat C."/>
            <person name="Riley R."/>
            <person name="Ohm R."/>
            <person name="Sun H."/>
            <person name="Tunlid A."/>
            <person name="Henrissat B."/>
            <person name="Grigoriev I.V."/>
            <person name="Hibbett D.S."/>
            <person name="Martin F."/>
        </authorList>
    </citation>
    <scope>NUCLEOTIDE SEQUENCE [LARGE SCALE GENOMIC DNA]</scope>
    <source>
        <strain evidence="2">Ve08.2h10</strain>
    </source>
</reference>
<organism evidence="1 2">
    <name type="scientific">Paxillus rubicundulus Ve08.2h10</name>
    <dbReference type="NCBI Taxonomy" id="930991"/>
    <lineage>
        <taxon>Eukaryota</taxon>
        <taxon>Fungi</taxon>
        <taxon>Dikarya</taxon>
        <taxon>Basidiomycota</taxon>
        <taxon>Agaricomycotina</taxon>
        <taxon>Agaricomycetes</taxon>
        <taxon>Agaricomycetidae</taxon>
        <taxon>Boletales</taxon>
        <taxon>Paxilineae</taxon>
        <taxon>Paxillaceae</taxon>
        <taxon>Paxillus</taxon>
    </lineage>
</organism>
<dbReference type="InParanoid" id="A0A0D0DF48"/>
<dbReference type="OrthoDB" id="2672882at2759"/>
<keyword evidence="2" id="KW-1185">Reference proteome</keyword>
<evidence type="ECO:0000313" key="1">
    <source>
        <dbReference type="EMBL" id="KIK79624.1"/>
    </source>
</evidence>
<name>A0A0D0DF48_9AGAM</name>
<dbReference type="AlphaFoldDB" id="A0A0D0DF48"/>
<dbReference type="Proteomes" id="UP000054538">
    <property type="component" value="Unassembled WGS sequence"/>
</dbReference>
<evidence type="ECO:0000313" key="2">
    <source>
        <dbReference type="Proteomes" id="UP000054538"/>
    </source>
</evidence>
<dbReference type="HOGENOM" id="CLU_211262_0_0_1"/>
<sequence length="50" mass="5512">MRRQSQIISFVACVAATYLASMVDRVTSSCFFEPHEIAPPSTRKAKPVIA</sequence>
<gene>
    <name evidence="1" type="ORF">PAXRUDRAFT_160858</name>
</gene>
<dbReference type="EMBL" id="KN826228">
    <property type="protein sequence ID" value="KIK79624.1"/>
    <property type="molecule type" value="Genomic_DNA"/>
</dbReference>
<reference evidence="1 2" key="1">
    <citation type="submission" date="2014-04" db="EMBL/GenBank/DDBJ databases">
        <authorList>
            <consortium name="DOE Joint Genome Institute"/>
            <person name="Kuo A."/>
            <person name="Kohler A."/>
            <person name="Jargeat P."/>
            <person name="Nagy L.G."/>
            <person name="Floudas D."/>
            <person name="Copeland A."/>
            <person name="Barry K.W."/>
            <person name="Cichocki N."/>
            <person name="Veneault-Fourrey C."/>
            <person name="LaButti K."/>
            <person name="Lindquist E.A."/>
            <person name="Lipzen A."/>
            <person name="Lundell T."/>
            <person name="Morin E."/>
            <person name="Murat C."/>
            <person name="Sun H."/>
            <person name="Tunlid A."/>
            <person name="Henrissat B."/>
            <person name="Grigoriev I.V."/>
            <person name="Hibbett D.S."/>
            <person name="Martin F."/>
            <person name="Nordberg H.P."/>
            <person name="Cantor M.N."/>
            <person name="Hua S.X."/>
        </authorList>
    </citation>
    <scope>NUCLEOTIDE SEQUENCE [LARGE SCALE GENOMIC DNA]</scope>
    <source>
        <strain evidence="1 2">Ve08.2h10</strain>
    </source>
</reference>